<reference key="2">
    <citation type="submission" date="2011-08" db="EMBL/GenBank/DDBJ databases">
        <title>Genome sequence of Naumovozyma castellii.</title>
        <authorList>
            <person name="Gordon J.L."/>
            <person name="Armisen D."/>
            <person name="Proux-Wera E."/>
            <person name="OhEigeartaigh S.S."/>
            <person name="Byrne K.P."/>
            <person name="Wolfe K.H."/>
        </authorList>
    </citation>
    <scope>NUCLEOTIDE SEQUENCE</scope>
    <source>
        <strain>Type strain:CBS 4309</strain>
    </source>
</reference>
<name>G0V7H2_NAUCA</name>
<sequence>MADPGQQQQFFMNPQTENLTHMYSLVDTLLNQLVKNKAEKEELLRSVDVLSNRITSGTEPKVIEMQQDIVLFTNFLERRISSESKIILNGEDKEIIKNDKELYILRQQNSQLQKLLRDSNDSTMNTLDLLKFHEESFIEVVSLLRQDILNNHIKMISIIRKRLENKYEPLRDKEFEKYLKEVKDIQKLMDISELYKDILRVLD</sequence>
<dbReference type="eggNOG" id="ENOG502S5IA">
    <property type="taxonomic scope" value="Eukaryota"/>
</dbReference>
<dbReference type="GO" id="GO:0000321">
    <property type="term" value="P:re-entry into mitotic cell cycle after pheromone arrest"/>
    <property type="evidence" value="ECO:0007669"/>
    <property type="project" value="EnsemblFungi"/>
</dbReference>
<evidence type="ECO:0000313" key="1">
    <source>
        <dbReference type="EMBL" id="CCC67420.1"/>
    </source>
</evidence>
<dbReference type="KEGG" id="ncs:NCAS_0A08620"/>
<protein>
    <submittedName>
        <fullName evidence="1">Uncharacterized protein</fullName>
    </submittedName>
</protein>
<dbReference type="AlphaFoldDB" id="G0V7H2"/>
<dbReference type="FunCoup" id="G0V7H2">
    <property type="interactions" value="81"/>
</dbReference>
<dbReference type="HOGENOM" id="CLU_103442_0_0_1"/>
<dbReference type="EMBL" id="HE576752">
    <property type="protein sequence ID" value="CCC67420.1"/>
    <property type="molecule type" value="Genomic_DNA"/>
</dbReference>
<accession>G0V7H2</accession>
<dbReference type="STRING" id="1064592.G0V7H2"/>
<gene>
    <name evidence="1" type="primary">NCAS0A08620</name>
    <name evidence="1" type="ordered locus">NCAS_0A08620</name>
</gene>
<dbReference type="InParanoid" id="G0V7H2"/>
<dbReference type="GO" id="GO:0005783">
    <property type="term" value="C:endoplasmic reticulum"/>
    <property type="evidence" value="ECO:0007669"/>
    <property type="project" value="EnsemblFungi"/>
</dbReference>
<dbReference type="RefSeq" id="XP_003673801.1">
    <property type="nucleotide sequence ID" value="XM_003673753.1"/>
</dbReference>
<organism evidence="1 2">
    <name type="scientific">Naumovozyma castellii</name>
    <name type="common">Yeast</name>
    <name type="synonym">Saccharomyces castellii</name>
    <dbReference type="NCBI Taxonomy" id="27288"/>
    <lineage>
        <taxon>Eukaryota</taxon>
        <taxon>Fungi</taxon>
        <taxon>Dikarya</taxon>
        <taxon>Ascomycota</taxon>
        <taxon>Saccharomycotina</taxon>
        <taxon>Saccharomycetes</taxon>
        <taxon>Saccharomycetales</taxon>
        <taxon>Saccharomycetaceae</taxon>
        <taxon>Naumovozyma</taxon>
    </lineage>
</organism>
<dbReference type="OrthoDB" id="4067912at2759"/>
<evidence type="ECO:0000313" key="2">
    <source>
        <dbReference type="Proteomes" id="UP000001640"/>
    </source>
</evidence>
<keyword evidence="2" id="KW-1185">Reference proteome</keyword>
<reference evidence="2" key="1">
    <citation type="journal article" date="2011" name="Proc. Natl. Acad. Sci. U.S.A.">
        <title>Evolutionary erosion of yeast sex chromosomes by mating-type switching accidents.</title>
        <authorList>
            <person name="Gordon J.L."/>
            <person name="Armisen D."/>
            <person name="Proux-Wera E."/>
            <person name="Oheigeartaigh S.S."/>
            <person name="Byrne K.P."/>
            <person name="Wolfe K.H."/>
        </authorList>
    </citation>
    <scope>NUCLEOTIDE SEQUENCE [LARGE SCALE GENOMIC DNA]</scope>
    <source>
        <strain evidence="2">ATCC 76901 / BCRC 22586 / CBS 4309 / NBRC 1992 / NRRL Y-12630</strain>
    </source>
</reference>
<dbReference type="Proteomes" id="UP000001640">
    <property type="component" value="Chromosome 1"/>
</dbReference>
<dbReference type="OMA" id="HMYLLVN"/>
<dbReference type="GeneID" id="96900899"/>
<proteinExistence type="predicted"/>